<gene>
    <name evidence="2" type="ORF">DN069_19015</name>
</gene>
<sequence>MTAGSTPGAGAGATASAAADPTAGLPNGTKLAGWLLPASAVPKLKANPTLVNNSGDTFVEPSNASITKSKACDLLNGTNWMTAGGVGPAAFAGTDFNDSYGNEYYQELDAFENTRAAQEIAGLKKVFTECKSFPMTQGGTTYRMHLKVKELPGLGDEAVESLVTSPSLTGGQTMVVIRSGKLLIATSYNDQNGSGAEALTLARQLLKKLPAAAG</sequence>
<protein>
    <recommendedName>
        <fullName evidence="4">Sensor domain-containing protein</fullName>
    </recommendedName>
</protein>
<evidence type="ECO:0000313" key="2">
    <source>
        <dbReference type="EMBL" id="RAG84001.1"/>
    </source>
</evidence>
<dbReference type="EMBL" id="QKYN01000073">
    <property type="protein sequence ID" value="RAG84001.1"/>
    <property type="molecule type" value="Genomic_DNA"/>
</dbReference>
<accession>A0A2X0IKX4</accession>
<feature type="region of interest" description="Disordered" evidence="1">
    <location>
        <begin position="1"/>
        <end position="21"/>
    </location>
</feature>
<name>A0A2X0IKX4_9ACTN</name>
<organism evidence="2 3">
    <name type="scientific">Streptacidiphilus pinicola</name>
    <dbReference type="NCBI Taxonomy" id="2219663"/>
    <lineage>
        <taxon>Bacteria</taxon>
        <taxon>Bacillati</taxon>
        <taxon>Actinomycetota</taxon>
        <taxon>Actinomycetes</taxon>
        <taxon>Kitasatosporales</taxon>
        <taxon>Streptomycetaceae</taxon>
        <taxon>Streptacidiphilus</taxon>
    </lineage>
</organism>
<proteinExistence type="predicted"/>
<evidence type="ECO:0000256" key="1">
    <source>
        <dbReference type="SAM" id="MobiDB-lite"/>
    </source>
</evidence>
<keyword evidence="3" id="KW-1185">Reference proteome</keyword>
<comment type="caution">
    <text evidence="2">The sequence shown here is derived from an EMBL/GenBank/DDBJ whole genome shotgun (WGS) entry which is preliminary data.</text>
</comment>
<evidence type="ECO:0000313" key="3">
    <source>
        <dbReference type="Proteomes" id="UP000248889"/>
    </source>
</evidence>
<dbReference type="AlphaFoldDB" id="A0A2X0IKX4"/>
<dbReference type="Proteomes" id="UP000248889">
    <property type="component" value="Unassembled WGS sequence"/>
</dbReference>
<evidence type="ECO:0008006" key="4">
    <source>
        <dbReference type="Google" id="ProtNLM"/>
    </source>
</evidence>
<reference evidence="2 3" key="1">
    <citation type="submission" date="2018-06" db="EMBL/GenBank/DDBJ databases">
        <title>Streptacidiphilus pinicola sp. nov., isolated from pine grove soil.</title>
        <authorList>
            <person name="Roh S.G."/>
            <person name="Park S."/>
            <person name="Kim M.-K."/>
            <person name="Yun B.-R."/>
            <person name="Park J."/>
            <person name="Kim M.J."/>
            <person name="Kim Y.S."/>
            <person name="Kim S.B."/>
        </authorList>
    </citation>
    <scope>NUCLEOTIDE SEQUENCE [LARGE SCALE GENOMIC DNA]</scope>
    <source>
        <strain evidence="2 3">MMS16-CNU450</strain>
    </source>
</reference>